<dbReference type="Gene3D" id="3.30.300.130">
    <property type="entry name" value="Fe-S cluster assembly (FSCA)"/>
    <property type="match status" value="1"/>
</dbReference>
<keyword evidence="3" id="KW-0408">Iron</keyword>
<keyword evidence="1" id="KW-0001">2Fe-2S</keyword>
<evidence type="ECO:0000259" key="6">
    <source>
        <dbReference type="PROSITE" id="PS51296"/>
    </source>
</evidence>
<keyword evidence="8" id="KW-1185">Reference proteome</keyword>
<comment type="function">
    <text evidence="5">May be involved in the formation or repair of [Fe-S] clusters present in iron-sulfur proteins.</text>
</comment>
<dbReference type="SUPFAM" id="SSF50022">
    <property type="entry name" value="ISP domain"/>
    <property type="match status" value="1"/>
</dbReference>
<dbReference type="Pfam" id="PF00355">
    <property type="entry name" value="Rieske"/>
    <property type="match status" value="1"/>
</dbReference>
<dbReference type="Proteomes" id="UP000677913">
    <property type="component" value="Unassembled WGS sequence"/>
</dbReference>
<keyword evidence="2" id="KW-0479">Metal-binding</keyword>
<evidence type="ECO:0000256" key="1">
    <source>
        <dbReference type="ARBA" id="ARBA00022714"/>
    </source>
</evidence>
<keyword evidence="4" id="KW-0411">Iron-sulfur</keyword>
<evidence type="ECO:0000313" key="7">
    <source>
        <dbReference type="EMBL" id="MBS2961491.1"/>
    </source>
</evidence>
<name>A0A8J8BAW0_9ACTN</name>
<feature type="domain" description="Rieske" evidence="6">
    <location>
        <begin position="181"/>
        <end position="284"/>
    </location>
</feature>
<dbReference type="GO" id="GO:0005506">
    <property type="term" value="F:iron ion binding"/>
    <property type="evidence" value="ECO:0007669"/>
    <property type="project" value="InterPro"/>
</dbReference>
<reference evidence="7" key="1">
    <citation type="submission" date="2021-04" db="EMBL/GenBank/DDBJ databases">
        <title>Genome based classification of Actinospica acidithermotolerans sp. nov., an actinobacterium isolated from an Indonesian hot spring.</title>
        <authorList>
            <person name="Kusuma A.B."/>
            <person name="Putra K.E."/>
            <person name="Nafisah S."/>
            <person name="Loh J."/>
            <person name="Nouioui I."/>
            <person name="Goodfellow M."/>
        </authorList>
    </citation>
    <scope>NUCLEOTIDE SEQUENCE</scope>
    <source>
        <strain evidence="7">DSM 45618</strain>
    </source>
</reference>
<dbReference type="EMBL" id="JAGSXH010000001">
    <property type="protein sequence ID" value="MBS2961491.1"/>
    <property type="molecule type" value="Genomic_DNA"/>
</dbReference>
<protein>
    <submittedName>
        <fullName evidence="7">NifU family protein</fullName>
    </submittedName>
</protein>
<dbReference type="PROSITE" id="PS51296">
    <property type="entry name" value="RIESKE"/>
    <property type="match status" value="1"/>
</dbReference>
<evidence type="ECO:0000256" key="2">
    <source>
        <dbReference type="ARBA" id="ARBA00022723"/>
    </source>
</evidence>
<dbReference type="SUPFAM" id="SSF117916">
    <property type="entry name" value="Fe-S cluster assembly (FSCA) domain-like"/>
    <property type="match status" value="1"/>
</dbReference>
<dbReference type="GO" id="GO:0004497">
    <property type="term" value="F:monooxygenase activity"/>
    <property type="evidence" value="ECO:0007669"/>
    <property type="project" value="UniProtKB-ARBA"/>
</dbReference>
<dbReference type="Pfam" id="PF01106">
    <property type="entry name" value="NifU"/>
    <property type="match status" value="1"/>
</dbReference>
<proteinExistence type="predicted"/>
<comment type="caution">
    <text evidence="7">The sequence shown here is derived from an EMBL/GenBank/DDBJ whole genome shotgun (WGS) entry which is preliminary data.</text>
</comment>
<evidence type="ECO:0000256" key="5">
    <source>
        <dbReference type="ARBA" id="ARBA00049958"/>
    </source>
</evidence>
<evidence type="ECO:0000256" key="4">
    <source>
        <dbReference type="ARBA" id="ARBA00023014"/>
    </source>
</evidence>
<dbReference type="AlphaFoldDB" id="A0A8J8BAW0"/>
<evidence type="ECO:0000313" key="8">
    <source>
        <dbReference type="Proteomes" id="UP000677913"/>
    </source>
</evidence>
<dbReference type="Gene3D" id="2.102.10.10">
    <property type="entry name" value="Rieske [2Fe-2S] iron-sulphur domain"/>
    <property type="match status" value="1"/>
</dbReference>
<dbReference type="PANTHER" id="PTHR11178">
    <property type="entry name" value="IRON-SULFUR CLUSTER SCAFFOLD PROTEIN NFU-RELATED"/>
    <property type="match status" value="1"/>
</dbReference>
<gene>
    <name evidence="7" type="ORF">KGA66_00435</name>
</gene>
<dbReference type="InterPro" id="IPR001075">
    <property type="entry name" value="NIF_FeS_clus_asmbl_NifU_C"/>
</dbReference>
<dbReference type="GO" id="GO:0016226">
    <property type="term" value="P:iron-sulfur cluster assembly"/>
    <property type="evidence" value="ECO:0007669"/>
    <property type="project" value="InterPro"/>
</dbReference>
<dbReference type="InterPro" id="IPR034904">
    <property type="entry name" value="FSCA_dom_sf"/>
</dbReference>
<dbReference type="GO" id="GO:0016705">
    <property type="term" value="F:oxidoreductase activity, acting on paired donors, with incorporation or reduction of molecular oxygen"/>
    <property type="evidence" value="ECO:0007669"/>
    <property type="project" value="UniProtKB-ARBA"/>
</dbReference>
<accession>A0A8J8BAW0</accession>
<sequence>MTDVSEVGIRVEQLVGGFAQAADRARAEELVRLVVGLYGEGLERTVRTMARRDPQALAELAGDEVVGGLLLVHGLHPLSVDERVQRALDGVRPYLGSHAGGVEYLGVDDDGVARLRLAGTCNGCPSSTVTVRSAIEGAIERAAPEVLRVEVEGVVAPSAGEPRLLQIGPRPDEGARDAAVWRELPALGSPTAGPVALDLDGMRILICAVRGTLYAYRDACGVCDAPLGEAAVEQGLLTCPRCAAAFDLRLAGRCVAGPGAGPDGPQGPHLDPLPLVSDSRGVRVALPAAVSR</sequence>
<dbReference type="GO" id="GO:0051537">
    <property type="term" value="F:2 iron, 2 sulfur cluster binding"/>
    <property type="evidence" value="ECO:0007669"/>
    <property type="project" value="UniProtKB-KW"/>
</dbReference>
<dbReference type="RefSeq" id="WP_211463222.1">
    <property type="nucleotide sequence ID" value="NZ_JAGSXH010000001.1"/>
</dbReference>
<dbReference type="InterPro" id="IPR017941">
    <property type="entry name" value="Rieske_2Fe-2S"/>
</dbReference>
<dbReference type="InterPro" id="IPR036922">
    <property type="entry name" value="Rieske_2Fe-2S_sf"/>
</dbReference>
<organism evidence="7 8">
    <name type="scientific">Actinocrinis puniceicyclus</name>
    <dbReference type="NCBI Taxonomy" id="977794"/>
    <lineage>
        <taxon>Bacteria</taxon>
        <taxon>Bacillati</taxon>
        <taxon>Actinomycetota</taxon>
        <taxon>Actinomycetes</taxon>
        <taxon>Catenulisporales</taxon>
        <taxon>Actinospicaceae</taxon>
        <taxon>Actinocrinis</taxon>
    </lineage>
</organism>
<evidence type="ECO:0000256" key="3">
    <source>
        <dbReference type="ARBA" id="ARBA00023004"/>
    </source>
</evidence>